<sequence length="55" mass="6188">MNPITQSVPLCFSEPKALRYITVTVTFPPHMLWFSKTQTGDSSGFKGVTLHYITL</sequence>
<proteinExistence type="predicted"/>
<dbReference type="AlphaFoldDB" id="A0A0E9Y0I6"/>
<name>A0A0E9Y0I6_ANGAN</name>
<organism evidence="1">
    <name type="scientific">Anguilla anguilla</name>
    <name type="common">European freshwater eel</name>
    <name type="synonym">Muraena anguilla</name>
    <dbReference type="NCBI Taxonomy" id="7936"/>
    <lineage>
        <taxon>Eukaryota</taxon>
        <taxon>Metazoa</taxon>
        <taxon>Chordata</taxon>
        <taxon>Craniata</taxon>
        <taxon>Vertebrata</taxon>
        <taxon>Euteleostomi</taxon>
        <taxon>Actinopterygii</taxon>
        <taxon>Neopterygii</taxon>
        <taxon>Teleostei</taxon>
        <taxon>Anguilliformes</taxon>
        <taxon>Anguillidae</taxon>
        <taxon>Anguilla</taxon>
    </lineage>
</organism>
<protein>
    <submittedName>
        <fullName evidence="1">Uncharacterized protein</fullName>
    </submittedName>
</protein>
<evidence type="ECO:0000313" key="1">
    <source>
        <dbReference type="EMBL" id="JAI07621.1"/>
    </source>
</evidence>
<reference evidence="1" key="2">
    <citation type="journal article" date="2015" name="Fish Shellfish Immunol.">
        <title>Early steps in the European eel (Anguilla anguilla)-Vibrio vulnificus interaction in the gills: Role of the RtxA13 toxin.</title>
        <authorList>
            <person name="Callol A."/>
            <person name="Pajuelo D."/>
            <person name="Ebbesson L."/>
            <person name="Teles M."/>
            <person name="MacKenzie S."/>
            <person name="Amaro C."/>
        </authorList>
    </citation>
    <scope>NUCLEOTIDE SEQUENCE</scope>
</reference>
<dbReference type="EMBL" id="GBXM01000957">
    <property type="protein sequence ID" value="JAI07621.1"/>
    <property type="molecule type" value="Transcribed_RNA"/>
</dbReference>
<accession>A0A0E9Y0I6</accession>
<reference evidence="1" key="1">
    <citation type="submission" date="2014-11" db="EMBL/GenBank/DDBJ databases">
        <authorList>
            <person name="Amaro Gonzalez C."/>
        </authorList>
    </citation>
    <scope>NUCLEOTIDE SEQUENCE</scope>
</reference>